<sequence length="130" mass="14502">MPGDVVRSIFSSGKGSPSPPVPREPQRDVFFLKTHKTASSSVFNLLMRRADGEGLNLAIPRNTTRHMMGYPEIFSPHKHMVNYSQCGLRPNLMALHMRYNGTGVKEASALRMAPNWPFIGSKRNGNAVFM</sequence>
<reference evidence="1" key="1">
    <citation type="submission" date="2020-05" db="EMBL/GenBank/DDBJ databases">
        <title>Large-scale comparative analyses of tick genomes elucidate their genetic diversity and vector capacities.</title>
        <authorList>
            <person name="Jia N."/>
            <person name="Wang J."/>
            <person name="Shi W."/>
            <person name="Du L."/>
            <person name="Sun Y."/>
            <person name="Zhan W."/>
            <person name="Jiang J."/>
            <person name="Wang Q."/>
            <person name="Zhang B."/>
            <person name="Ji P."/>
            <person name="Sakyi L.B."/>
            <person name="Cui X."/>
            <person name="Yuan T."/>
            <person name="Jiang B."/>
            <person name="Yang W."/>
            <person name="Lam T.T.-Y."/>
            <person name="Chang Q."/>
            <person name="Ding S."/>
            <person name="Wang X."/>
            <person name="Zhu J."/>
            <person name="Ruan X."/>
            <person name="Zhao L."/>
            <person name="Wei J."/>
            <person name="Que T."/>
            <person name="Du C."/>
            <person name="Cheng J."/>
            <person name="Dai P."/>
            <person name="Han X."/>
            <person name="Huang E."/>
            <person name="Gao Y."/>
            <person name="Liu J."/>
            <person name="Shao H."/>
            <person name="Ye R."/>
            <person name="Li L."/>
            <person name="Wei W."/>
            <person name="Wang X."/>
            <person name="Wang C."/>
            <person name="Yang T."/>
            <person name="Huo Q."/>
            <person name="Li W."/>
            <person name="Guo W."/>
            <person name="Chen H."/>
            <person name="Zhou L."/>
            <person name="Ni X."/>
            <person name="Tian J."/>
            <person name="Zhou Y."/>
            <person name="Sheng Y."/>
            <person name="Liu T."/>
            <person name="Pan Y."/>
            <person name="Xia L."/>
            <person name="Li J."/>
            <person name="Zhao F."/>
            <person name="Cao W."/>
        </authorList>
    </citation>
    <scope>NUCLEOTIDE SEQUENCE</scope>
    <source>
        <strain evidence="1">Hyas-2018</strain>
    </source>
</reference>
<evidence type="ECO:0000313" key="2">
    <source>
        <dbReference type="Proteomes" id="UP000821845"/>
    </source>
</evidence>
<dbReference type="Proteomes" id="UP000821845">
    <property type="component" value="Chromosome 9"/>
</dbReference>
<organism evidence="1 2">
    <name type="scientific">Hyalomma asiaticum</name>
    <name type="common">Tick</name>
    <dbReference type="NCBI Taxonomy" id="266040"/>
    <lineage>
        <taxon>Eukaryota</taxon>
        <taxon>Metazoa</taxon>
        <taxon>Ecdysozoa</taxon>
        <taxon>Arthropoda</taxon>
        <taxon>Chelicerata</taxon>
        <taxon>Arachnida</taxon>
        <taxon>Acari</taxon>
        <taxon>Parasitiformes</taxon>
        <taxon>Ixodida</taxon>
        <taxon>Ixodoidea</taxon>
        <taxon>Ixodidae</taxon>
        <taxon>Hyalomminae</taxon>
        <taxon>Hyalomma</taxon>
    </lineage>
</organism>
<protein>
    <submittedName>
        <fullName evidence="1">Uncharacterized protein</fullName>
    </submittedName>
</protein>
<accession>A0ACB7RJC5</accession>
<comment type="caution">
    <text evidence="1">The sequence shown here is derived from an EMBL/GenBank/DDBJ whole genome shotgun (WGS) entry which is preliminary data.</text>
</comment>
<keyword evidence="2" id="KW-1185">Reference proteome</keyword>
<name>A0ACB7RJC5_HYAAI</name>
<proteinExistence type="predicted"/>
<evidence type="ECO:0000313" key="1">
    <source>
        <dbReference type="EMBL" id="KAH6922235.1"/>
    </source>
</evidence>
<dbReference type="EMBL" id="CM023489">
    <property type="protein sequence ID" value="KAH6922235.1"/>
    <property type="molecule type" value="Genomic_DNA"/>
</dbReference>
<gene>
    <name evidence="1" type="ORF">HPB50_011031</name>
</gene>